<keyword evidence="3" id="KW-0812">Transmembrane</keyword>
<accession>A0ABT8SSY4</accession>
<proteinExistence type="predicted"/>
<comment type="caution">
    <text evidence="9">The sequence shown here is derived from an EMBL/GenBank/DDBJ whole genome shotgun (WGS) entry which is preliminary data.</text>
</comment>
<name>A0ABT8SSY4_9HYPH</name>
<dbReference type="EMBL" id="JAUKWQ010000001">
    <property type="protein sequence ID" value="MDO1580822.1"/>
    <property type="molecule type" value="Genomic_DNA"/>
</dbReference>
<dbReference type="GO" id="GO:0016746">
    <property type="term" value="F:acyltransferase activity"/>
    <property type="evidence" value="ECO:0007669"/>
    <property type="project" value="UniProtKB-KW"/>
</dbReference>
<evidence type="ECO:0000313" key="9">
    <source>
        <dbReference type="EMBL" id="MDO1580822.1"/>
    </source>
</evidence>
<evidence type="ECO:0000256" key="2">
    <source>
        <dbReference type="ARBA" id="ARBA00022679"/>
    </source>
</evidence>
<keyword evidence="7 9" id="KW-0012">Acyltransferase</keyword>
<evidence type="ECO:0000256" key="3">
    <source>
        <dbReference type="ARBA" id="ARBA00022692"/>
    </source>
</evidence>
<feature type="domain" description="Phospholipid/glycerol acyltransferase" evidence="8">
    <location>
        <begin position="67"/>
        <end position="186"/>
    </location>
</feature>
<protein>
    <submittedName>
        <fullName evidence="9">Lysophospholipid acyltransferase family protein</fullName>
    </submittedName>
</protein>
<dbReference type="RefSeq" id="WP_302074967.1">
    <property type="nucleotide sequence ID" value="NZ_JAUKWQ010000001.1"/>
</dbReference>
<keyword evidence="5" id="KW-0443">Lipid metabolism</keyword>
<keyword evidence="4" id="KW-1133">Transmembrane helix</keyword>
<dbReference type="CDD" id="cd07989">
    <property type="entry name" value="LPLAT_AGPAT-like"/>
    <property type="match status" value="1"/>
</dbReference>
<evidence type="ECO:0000313" key="10">
    <source>
        <dbReference type="Proteomes" id="UP001169006"/>
    </source>
</evidence>
<gene>
    <name evidence="9" type="ORF">Q2T52_01815</name>
</gene>
<evidence type="ECO:0000256" key="6">
    <source>
        <dbReference type="ARBA" id="ARBA00023136"/>
    </source>
</evidence>
<dbReference type="Pfam" id="PF01553">
    <property type="entry name" value="Acyltransferase"/>
    <property type="match status" value="1"/>
</dbReference>
<reference evidence="9" key="2">
    <citation type="submission" date="2023-07" db="EMBL/GenBank/DDBJ databases">
        <authorList>
            <person name="Sun H."/>
        </authorList>
    </citation>
    <scope>NUCLEOTIDE SEQUENCE</scope>
    <source>
        <strain evidence="9">05753</strain>
    </source>
</reference>
<evidence type="ECO:0000256" key="1">
    <source>
        <dbReference type="ARBA" id="ARBA00004370"/>
    </source>
</evidence>
<dbReference type="PANTHER" id="PTHR23063">
    <property type="entry name" value="PHOSPHOLIPID ACYLTRANSFERASE"/>
    <property type="match status" value="1"/>
</dbReference>
<keyword evidence="2" id="KW-0808">Transferase</keyword>
<evidence type="ECO:0000256" key="5">
    <source>
        <dbReference type="ARBA" id="ARBA00023098"/>
    </source>
</evidence>
<reference evidence="9" key="1">
    <citation type="journal article" date="2015" name="Int. J. Syst. Evol. Microbiol.">
        <title>Rhizobium oryzicola sp. nov., potential plant-growth-promoting endophytic bacteria isolated from rice roots.</title>
        <authorList>
            <person name="Zhang X.X."/>
            <person name="Gao J.S."/>
            <person name="Cao Y.H."/>
            <person name="Sheirdil R.A."/>
            <person name="Wang X.C."/>
            <person name="Zhang L."/>
        </authorList>
    </citation>
    <scope>NUCLEOTIDE SEQUENCE</scope>
    <source>
        <strain evidence="9">05753</strain>
    </source>
</reference>
<sequence>MITRFRIALIILLLVLWTLVLLPVQLLALQYDWRVRRTLPRYWHRVACYLLGIRIRVHGKLETRRPLMLASNHVSWKDIMVLGAVADVAYIAKSEVANWPVFGWLAKWQKTVFVEREQKRKTGEQVNEVADRLAGGEIIVLFPEGTTSDGNRLLDIKSSLFGAASAAVPSAPDGVVYVQPVTLAYTGIYGMPMGRYHRPIAAWPGDVQLVPHLMGVLKAEALEVDVDFGEVVEFRKETNRKVAAATVVSRMRQMLRNRLRPPNP</sequence>
<comment type="subcellular location">
    <subcellularLocation>
        <location evidence="1">Membrane</location>
    </subcellularLocation>
</comment>
<dbReference type="SUPFAM" id="SSF69593">
    <property type="entry name" value="Glycerol-3-phosphate (1)-acyltransferase"/>
    <property type="match status" value="1"/>
</dbReference>
<dbReference type="Proteomes" id="UP001169006">
    <property type="component" value="Unassembled WGS sequence"/>
</dbReference>
<organism evidence="9 10">
    <name type="scientific">Rhizobium oryzicola</name>
    <dbReference type="NCBI Taxonomy" id="1232668"/>
    <lineage>
        <taxon>Bacteria</taxon>
        <taxon>Pseudomonadati</taxon>
        <taxon>Pseudomonadota</taxon>
        <taxon>Alphaproteobacteria</taxon>
        <taxon>Hyphomicrobiales</taxon>
        <taxon>Rhizobiaceae</taxon>
        <taxon>Rhizobium/Agrobacterium group</taxon>
        <taxon>Rhizobium</taxon>
    </lineage>
</organism>
<evidence type="ECO:0000256" key="4">
    <source>
        <dbReference type="ARBA" id="ARBA00022989"/>
    </source>
</evidence>
<dbReference type="InterPro" id="IPR002123">
    <property type="entry name" value="Plipid/glycerol_acylTrfase"/>
</dbReference>
<keyword evidence="10" id="KW-1185">Reference proteome</keyword>
<dbReference type="SMART" id="SM00563">
    <property type="entry name" value="PlsC"/>
    <property type="match status" value="1"/>
</dbReference>
<evidence type="ECO:0000259" key="8">
    <source>
        <dbReference type="SMART" id="SM00563"/>
    </source>
</evidence>
<keyword evidence="6" id="KW-0472">Membrane</keyword>
<dbReference type="PANTHER" id="PTHR23063:SF52">
    <property type="entry name" value="LYSOPHOSPHATIDYLCHOLINE ACYLTRANSFERASE"/>
    <property type="match status" value="1"/>
</dbReference>
<evidence type="ECO:0000256" key="7">
    <source>
        <dbReference type="ARBA" id="ARBA00023315"/>
    </source>
</evidence>